<comment type="subcellular location">
    <subcellularLocation>
        <location evidence="1">Membrane</location>
        <topology evidence="1">Multi-pass membrane protein</topology>
    </subcellularLocation>
</comment>
<feature type="transmembrane region" description="Helical" evidence="6">
    <location>
        <begin position="336"/>
        <end position="361"/>
    </location>
</feature>
<evidence type="ECO:0000313" key="8">
    <source>
        <dbReference type="Proteomes" id="UP001303647"/>
    </source>
</evidence>
<evidence type="ECO:0000313" key="7">
    <source>
        <dbReference type="EMBL" id="KAK4243493.1"/>
    </source>
</evidence>
<dbReference type="SUPFAM" id="SSF103473">
    <property type="entry name" value="MFS general substrate transporter"/>
    <property type="match status" value="1"/>
</dbReference>
<feature type="transmembrane region" description="Helical" evidence="6">
    <location>
        <begin position="40"/>
        <end position="59"/>
    </location>
</feature>
<dbReference type="EMBL" id="MU857810">
    <property type="protein sequence ID" value="KAK4243493.1"/>
    <property type="molecule type" value="Genomic_DNA"/>
</dbReference>
<feature type="transmembrane region" description="Helical" evidence="6">
    <location>
        <begin position="297"/>
        <end position="316"/>
    </location>
</feature>
<feature type="transmembrane region" description="Helical" evidence="6">
    <location>
        <begin position="96"/>
        <end position="119"/>
    </location>
</feature>
<evidence type="ECO:0000256" key="4">
    <source>
        <dbReference type="ARBA" id="ARBA00022989"/>
    </source>
</evidence>
<reference evidence="7" key="1">
    <citation type="journal article" date="2023" name="Mol. Phylogenet. Evol.">
        <title>Genome-scale phylogeny and comparative genomics of the fungal order Sordariales.</title>
        <authorList>
            <person name="Hensen N."/>
            <person name="Bonometti L."/>
            <person name="Westerberg I."/>
            <person name="Brannstrom I.O."/>
            <person name="Guillou S."/>
            <person name="Cros-Aarteil S."/>
            <person name="Calhoun S."/>
            <person name="Haridas S."/>
            <person name="Kuo A."/>
            <person name="Mondo S."/>
            <person name="Pangilinan J."/>
            <person name="Riley R."/>
            <person name="LaButti K."/>
            <person name="Andreopoulos B."/>
            <person name="Lipzen A."/>
            <person name="Chen C."/>
            <person name="Yan M."/>
            <person name="Daum C."/>
            <person name="Ng V."/>
            <person name="Clum A."/>
            <person name="Steindorff A."/>
            <person name="Ohm R.A."/>
            <person name="Martin F."/>
            <person name="Silar P."/>
            <person name="Natvig D.O."/>
            <person name="Lalanne C."/>
            <person name="Gautier V."/>
            <person name="Ament-Velasquez S.L."/>
            <person name="Kruys A."/>
            <person name="Hutchinson M.I."/>
            <person name="Powell A.J."/>
            <person name="Barry K."/>
            <person name="Miller A.N."/>
            <person name="Grigoriev I.V."/>
            <person name="Debuchy R."/>
            <person name="Gladieux P."/>
            <person name="Hiltunen Thoren M."/>
            <person name="Johannesson H."/>
        </authorList>
    </citation>
    <scope>NUCLEOTIDE SEQUENCE</scope>
    <source>
        <strain evidence="7">CBS 359.72</strain>
    </source>
</reference>
<evidence type="ECO:0000256" key="5">
    <source>
        <dbReference type="ARBA" id="ARBA00023136"/>
    </source>
</evidence>
<comment type="caution">
    <text evidence="7">The sequence shown here is derived from an EMBL/GenBank/DDBJ whole genome shotgun (WGS) entry which is preliminary data.</text>
</comment>
<feature type="transmembrane region" description="Helical" evidence="6">
    <location>
        <begin position="166"/>
        <end position="185"/>
    </location>
</feature>
<dbReference type="AlphaFoldDB" id="A0AAN7CJX6"/>
<evidence type="ECO:0000256" key="1">
    <source>
        <dbReference type="ARBA" id="ARBA00004141"/>
    </source>
</evidence>
<organism evidence="7 8">
    <name type="scientific">Corynascus novoguineensis</name>
    <dbReference type="NCBI Taxonomy" id="1126955"/>
    <lineage>
        <taxon>Eukaryota</taxon>
        <taxon>Fungi</taxon>
        <taxon>Dikarya</taxon>
        <taxon>Ascomycota</taxon>
        <taxon>Pezizomycotina</taxon>
        <taxon>Sordariomycetes</taxon>
        <taxon>Sordariomycetidae</taxon>
        <taxon>Sordariales</taxon>
        <taxon>Chaetomiaceae</taxon>
        <taxon>Corynascus</taxon>
    </lineage>
</organism>
<proteinExistence type="inferred from homology"/>
<gene>
    <name evidence="7" type="ORF">C7999DRAFT_44711</name>
</gene>
<accession>A0AAN7CJX6</accession>
<dbReference type="PANTHER" id="PTHR23502:SF68">
    <property type="entry name" value="MULTIDRUG TRANSPORTER, PUTATIVE (AFU_ORTHOLOGUE AFUA_3G01120)-RELATED"/>
    <property type="match status" value="1"/>
</dbReference>
<dbReference type="PANTHER" id="PTHR23502">
    <property type="entry name" value="MAJOR FACILITATOR SUPERFAMILY"/>
    <property type="match status" value="1"/>
</dbReference>
<dbReference type="InterPro" id="IPR011701">
    <property type="entry name" value="MFS"/>
</dbReference>
<keyword evidence="8" id="KW-1185">Reference proteome</keyword>
<dbReference type="Pfam" id="PF07690">
    <property type="entry name" value="MFS_1"/>
    <property type="match status" value="1"/>
</dbReference>
<keyword evidence="4 6" id="KW-1133">Transmembrane helix</keyword>
<name>A0AAN7CJX6_9PEZI</name>
<evidence type="ECO:0000256" key="2">
    <source>
        <dbReference type="ARBA" id="ARBA00008335"/>
    </source>
</evidence>
<feature type="transmembrane region" description="Helical" evidence="6">
    <location>
        <begin position="236"/>
        <end position="261"/>
    </location>
</feature>
<evidence type="ECO:0000256" key="6">
    <source>
        <dbReference type="SAM" id="Phobius"/>
    </source>
</evidence>
<keyword evidence="5 6" id="KW-0472">Membrane</keyword>
<feature type="transmembrane region" description="Helical" evidence="6">
    <location>
        <begin position="65"/>
        <end position="84"/>
    </location>
</feature>
<dbReference type="Gene3D" id="1.20.1250.20">
    <property type="entry name" value="MFS general substrate transporter like domains"/>
    <property type="match status" value="1"/>
</dbReference>
<dbReference type="InterPro" id="IPR036259">
    <property type="entry name" value="MFS_trans_sf"/>
</dbReference>
<dbReference type="GO" id="GO:0022857">
    <property type="term" value="F:transmembrane transporter activity"/>
    <property type="evidence" value="ECO:0007669"/>
    <property type="project" value="InterPro"/>
</dbReference>
<reference evidence="7" key="2">
    <citation type="submission" date="2023-05" db="EMBL/GenBank/DDBJ databases">
        <authorList>
            <consortium name="Lawrence Berkeley National Laboratory"/>
            <person name="Steindorff A."/>
            <person name="Hensen N."/>
            <person name="Bonometti L."/>
            <person name="Westerberg I."/>
            <person name="Brannstrom I.O."/>
            <person name="Guillou S."/>
            <person name="Cros-Aarteil S."/>
            <person name="Calhoun S."/>
            <person name="Haridas S."/>
            <person name="Kuo A."/>
            <person name="Mondo S."/>
            <person name="Pangilinan J."/>
            <person name="Riley R."/>
            <person name="Labutti K."/>
            <person name="Andreopoulos B."/>
            <person name="Lipzen A."/>
            <person name="Chen C."/>
            <person name="Yanf M."/>
            <person name="Daum C."/>
            <person name="Ng V."/>
            <person name="Clum A."/>
            <person name="Ohm R."/>
            <person name="Martin F."/>
            <person name="Silar P."/>
            <person name="Natvig D."/>
            <person name="Lalanne C."/>
            <person name="Gautier V."/>
            <person name="Ament-Velasquez S.L."/>
            <person name="Kruys A."/>
            <person name="Hutchinson M.I."/>
            <person name="Powell A.J."/>
            <person name="Barry K."/>
            <person name="Miller A.N."/>
            <person name="Grigoriev I.V."/>
            <person name="Debuchy R."/>
            <person name="Gladieux P."/>
            <person name="Thoren M.H."/>
            <person name="Johannesson H."/>
        </authorList>
    </citation>
    <scope>NUCLEOTIDE SEQUENCE</scope>
    <source>
        <strain evidence="7">CBS 359.72</strain>
    </source>
</reference>
<sequence length="375" mass="41501">MYIASLLNMYMYINPDIVDWDGPNDPAYPRNWPRGKKRTHVALLSTFTFCANMLTTIFAPGAGSLAKEFGITSPIIVSLTVSIYGRRNIYHISNAVYLGAVAGCAWSTDVAMFMAPMTIGRGSIADMFKDEERGSAMAAWSIGPMLGPCAGPVIGGFVTSTIGWRWTFYLLLILAGVSHTIALFLTKETFEPVLLERKTALLRKSTGNPNLCARTSGSDHLPLHSLLRSIIRPTKILFLSPIVALLSTYTAFVFGLIYLLFTTFPQVFGETYHFDFGIGGLVYLGTDGAKTRPETRLIMMVFVAPLLPVGFFWYGWSVRSLFGALLPLAGPPIYSRLGFGWGNSLLAFIGLLFVPIPWLFYRGRQALREKYVVRL</sequence>
<dbReference type="GO" id="GO:0005886">
    <property type="term" value="C:plasma membrane"/>
    <property type="evidence" value="ECO:0007669"/>
    <property type="project" value="UniProtKB-SubCell"/>
</dbReference>
<keyword evidence="3 6" id="KW-0812">Transmembrane</keyword>
<protein>
    <submittedName>
        <fullName evidence="7">Major facilitator superfamily domain-containing protein</fullName>
    </submittedName>
</protein>
<evidence type="ECO:0000256" key="3">
    <source>
        <dbReference type="ARBA" id="ARBA00022692"/>
    </source>
</evidence>
<dbReference type="Proteomes" id="UP001303647">
    <property type="component" value="Unassembled WGS sequence"/>
</dbReference>
<comment type="similarity">
    <text evidence="2">Belongs to the major facilitator superfamily.</text>
</comment>